<dbReference type="SUPFAM" id="SSF100950">
    <property type="entry name" value="NagB/RpiA/CoA transferase-like"/>
    <property type="match status" value="2"/>
</dbReference>
<evidence type="ECO:0000259" key="1">
    <source>
        <dbReference type="Pfam" id="PF13336"/>
    </source>
</evidence>
<evidence type="ECO:0000313" key="2">
    <source>
        <dbReference type="EMBL" id="GAA1862476.1"/>
    </source>
</evidence>
<dbReference type="Gene3D" id="3.40.1080.20">
    <property type="entry name" value="Acetyl-CoA hydrolase/transferase C-terminal domain"/>
    <property type="match status" value="1"/>
</dbReference>
<feature type="domain" description="Acetyl-CoA hydrolase/transferase C-terminal" evidence="1">
    <location>
        <begin position="273"/>
        <end position="424"/>
    </location>
</feature>
<dbReference type="InterPro" id="IPR038460">
    <property type="entry name" value="AcetylCoA_hyd_C_sf"/>
</dbReference>
<evidence type="ECO:0000313" key="3">
    <source>
        <dbReference type="Proteomes" id="UP001500449"/>
    </source>
</evidence>
<accession>A0ABN2NC33</accession>
<dbReference type="Proteomes" id="UP001500449">
    <property type="component" value="Unassembled WGS sequence"/>
</dbReference>
<name>A0ABN2NC33_9PSEU</name>
<dbReference type="RefSeq" id="WP_344421318.1">
    <property type="nucleotide sequence ID" value="NZ_BAAAQK010000018.1"/>
</dbReference>
<comment type="caution">
    <text evidence="2">The sequence shown here is derived from an EMBL/GenBank/DDBJ whole genome shotgun (WGS) entry which is preliminary data.</text>
</comment>
<dbReference type="GO" id="GO:0016787">
    <property type="term" value="F:hydrolase activity"/>
    <property type="evidence" value="ECO:0007669"/>
    <property type="project" value="UniProtKB-KW"/>
</dbReference>
<dbReference type="InterPro" id="IPR026888">
    <property type="entry name" value="AcetylCoA_hyd_C"/>
</dbReference>
<keyword evidence="3" id="KW-1185">Reference proteome</keyword>
<dbReference type="EMBL" id="BAAAQK010000018">
    <property type="protein sequence ID" value="GAA1862476.1"/>
    <property type="molecule type" value="Genomic_DNA"/>
</dbReference>
<dbReference type="InterPro" id="IPR046433">
    <property type="entry name" value="ActCoA_hydro"/>
</dbReference>
<proteinExistence type="predicted"/>
<sequence>MHEDHLDTIVGRIRPGDVICTSGAGSFPARFFAALGARTDLHDVTIGHPMRQHEIPYAVDYAGGRAADLHHISDFTWDAPIRDAIRAGRASYRPENPHRQPASWQRAYPTDVFVTSVSPPDRHGYVSLGAFGGLARSFLDATAPPTVIFEINRHQPRVLGQVSVPLSAATASYEAHYELPQIVLGTETSDADRAIAEHVADLIPDGATIQIGVGAIPDTVARLLVAAGKRHLGIHSENISDSLVELVEAGVVDNSRKQEFRGVTVCTLAVATDRTYRFLDDNPGVHMLPMTYVNDPFVIAANPAPVSVNAAVTVDLMGQCASESIGPAHYSGTGGQWEFVHGAGRADDGRAIVTLASTARNGTLSTIVAQLPQGTPVTIPRNEGPTVVTEYGVADLRGKSVRDRARSLLAITHPDFTDKLRHEAVEAGLL</sequence>
<dbReference type="PANTHER" id="PTHR21432">
    <property type="entry name" value="ACETYL-COA HYDROLASE-RELATED"/>
    <property type="match status" value="1"/>
</dbReference>
<dbReference type="Pfam" id="PF13336">
    <property type="entry name" value="AcetylCoA_hyd_C"/>
    <property type="match status" value="1"/>
</dbReference>
<dbReference type="Gene3D" id="3.30.750.70">
    <property type="entry name" value="4-hydroxybutyrate coenzyme like domains"/>
    <property type="match status" value="1"/>
</dbReference>
<organism evidence="2 3">
    <name type="scientific">Pseudonocardia ailaonensis</name>
    <dbReference type="NCBI Taxonomy" id="367279"/>
    <lineage>
        <taxon>Bacteria</taxon>
        <taxon>Bacillati</taxon>
        <taxon>Actinomycetota</taxon>
        <taxon>Actinomycetes</taxon>
        <taxon>Pseudonocardiales</taxon>
        <taxon>Pseudonocardiaceae</taxon>
        <taxon>Pseudonocardia</taxon>
    </lineage>
</organism>
<dbReference type="PANTHER" id="PTHR21432:SF20">
    <property type="entry name" value="ACETYL-COA HYDROLASE"/>
    <property type="match status" value="1"/>
</dbReference>
<reference evidence="2 3" key="1">
    <citation type="journal article" date="2019" name="Int. J. Syst. Evol. Microbiol.">
        <title>The Global Catalogue of Microorganisms (GCM) 10K type strain sequencing project: providing services to taxonomists for standard genome sequencing and annotation.</title>
        <authorList>
            <consortium name="The Broad Institute Genomics Platform"/>
            <consortium name="The Broad Institute Genome Sequencing Center for Infectious Disease"/>
            <person name="Wu L."/>
            <person name="Ma J."/>
        </authorList>
    </citation>
    <scope>NUCLEOTIDE SEQUENCE [LARGE SCALE GENOMIC DNA]</scope>
    <source>
        <strain evidence="2 3">JCM 16009</strain>
    </source>
</reference>
<protein>
    <submittedName>
        <fullName evidence="2">Acetyl-CoA hydrolase/transferase C-terminal domain-containing protein</fullName>
    </submittedName>
</protein>
<dbReference type="InterPro" id="IPR037171">
    <property type="entry name" value="NagB/RpiA_transferase-like"/>
</dbReference>
<dbReference type="Gene3D" id="3.40.1080.10">
    <property type="entry name" value="Glutaconate Coenzyme A-transferase"/>
    <property type="match status" value="1"/>
</dbReference>
<keyword evidence="2" id="KW-0378">Hydrolase</keyword>
<gene>
    <name evidence="2" type="ORF">GCM10009836_48470</name>
</gene>